<proteinExistence type="inferred from homology"/>
<name>F6HY21_VITVI</name>
<dbReference type="eggNOG" id="KOG0356">
    <property type="taxonomic scope" value="Eukaryota"/>
</dbReference>
<protein>
    <recommendedName>
        <fullName evidence="9">Chaperonin CPN60-like 2, mitochondrial</fullName>
    </recommendedName>
</protein>
<evidence type="ECO:0000313" key="8">
    <source>
        <dbReference type="Proteomes" id="UP000009183"/>
    </source>
</evidence>
<dbReference type="PRINTS" id="PR00298">
    <property type="entry name" value="CHAPERONIN60"/>
</dbReference>
<dbReference type="Gene3D" id="3.30.260.10">
    <property type="entry name" value="TCP-1-like chaperonin intermediate domain"/>
    <property type="match status" value="1"/>
</dbReference>
<reference evidence="8" key="1">
    <citation type="journal article" date="2007" name="Nature">
        <title>The grapevine genome sequence suggests ancestral hexaploidization in major angiosperm phyla.</title>
        <authorList>
            <consortium name="The French-Italian Public Consortium for Grapevine Genome Characterization."/>
            <person name="Jaillon O."/>
            <person name="Aury J.-M."/>
            <person name="Noel B."/>
            <person name="Policriti A."/>
            <person name="Clepet C."/>
            <person name="Casagrande A."/>
            <person name="Choisne N."/>
            <person name="Aubourg S."/>
            <person name="Vitulo N."/>
            <person name="Jubin C."/>
            <person name="Vezzi A."/>
            <person name="Legeai F."/>
            <person name="Hugueney P."/>
            <person name="Dasilva C."/>
            <person name="Horner D."/>
            <person name="Mica E."/>
            <person name="Jublot D."/>
            <person name="Poulain J."/>
            <person name="Bruyere C."/>
            <person name="Billault A."/>
            <person name="Segurens B."/>
            <person name="Gouyvenoux M."/>
            <person name="Ugarte E."/>
            <person name="Cattonaro F."/>
            <person name="Anthouard V."/>
            <person name="Vico V."/>
            <person name="Del Fabbro C."/>
            <person name="Alaux M."/>
            <person name="Di Gaspero G."/>
            <person name="Dumas V."/>
            <person name="Felice N."/>
            <person name="Paillard S."/>
            <person name="Juman I."/>
            <person name="Moroldo M."/>
            <person name="Scalabrin S."/>
            <person name="Canaguier A."/>
            <person name="Le Clainche I."/>
            <person name="Malacrida G."/>
            <person name="Durand E."/>
            <person name="Pesole G."/>
            <person name="Laucou V."/>
            <person name="Chatelet P."/>
            <person name="Merdinoglu D."/>
            <person name="Delledonne M."/>
            <person name="Pezzotti M."/>
            <person name="Lecharny A."/>
            <person name="Scarpelli C."/>
            <person name="Artiguenave F."/>
            <person name="Pe M.E."/>
            <person name="Valle G."/>
            <person name="Morgante M."/>
            <person name="Caboche M."/>
            <person name="Adam-Blondon A.-F."/>
            <person name="Weissenbach J."/>
            <person name="Quetier F."/>
            <person name="Wincker P."/>
        </authorList>
    </citation>
    <scope>NUCLEOTIDE SEQUENCE [LARGE SCALE GENOMIC DNA]</scope>
    <source>
        <strain evidence="8">cv. Pinot noir / PN40024</strain>
    </source>
</reference>
<dbReference type="FunCoup" id="F6HY21">
    <property type="interactions" value="2452"/>
</dbReference>
<dbReference type="NCBIfam" id="NF009489">
    <property type="entry name" value="PRK12851.1"/>
    <property type="match status" value="1"/>
</dbReference>
<evidence type="ECO:0008006" key="9">
    <source>
        <dbReference type="Google" id="ProtNLM"/>
    </source>
</evidence>
<dbReference type="GO" id="GO:0042026">
    <property type="term" value="P:protein refolding"/>
    <property type="evidence" value="ECO:0007669"/>
    <property type="project" value="InterPro"/>
</dbReference>
<organism evidence="7 8">
    <name type="scientific">Vitis vinifera</name>
    <name type="common">Grape</name>
    <dbReference type="NCBI Taxonomy" id="29760"/>
    <lineage>
        <taxon>Eukaryota</taxon>
        <taxon>Viridiplantae</taxon>
        <taxon>Streptophyta</taxon>
        <taxon>Embryophyta</taxon>
        <taxon>Tracheophyta</taxon>
        <taxon>Spermatophyta</taxon>
        <taxon>Magnoliopsida</taxon>
        <taxon>eudicotyledons</taxon>
        <taxon>Gunneridae</taxon>
        <taxon>Pentapetalae</taxon>
        <taxon>rosids</taxon>
        <taxon>Vitales</taxon>
        <taxon>Vitaceae</taxon>
        <taxon>Viteae</taxon>
        <taxon>Vitis</taxon>
    </lineage>
</organism>
<dbReference type="InterPro" id="IPR027409">
    <property type="entry name" value="GroEL-like_apical_dom_sf"/>
</dbReference>
<feature type="region of interest" description="Disordered" evidence="6">
    <location>
        <begin position="531"/>
        <end position="551"/>
    </location>
</feature>
<evidence type="ECO:0000313" key="7">
    <source>
        <dbReference type="EMBL" id="CCB59344.1"/>
    </source>
</evidence>
<keyword evidence="8" id="KW-1185">Reference proteome</keyword>
<dbReference type="InterPro" id="IPR001844">
    <property type="entry name" value="Cpn60/GroEL"/>
</dbReference>
<evidence type="ECO:0000256" key="4">
    <source>
        <dbReference type="ARBA" id="ARBA00023186"/>
    </source>
</evidence>
<keyword evidence="2" id="KW-0547">Nucleotide-binding</keyword>
<dbReference type="Proteomes" id="UP000009183">
    <property type="component" value="Chromosome 9"/>
</dbReference>
<dbReference type="ExpressionAtlas" id="F6HY21">
    <property type="expression patterns" value="baseline"/>
</dbReference>
<dbReference type="GO" id="GO:0140662">
    <property type="term" value="F:ATP-dependent protein folding chaperone"/>
    <property type="evidence" value="ECO:0007669"/>
    <property type="project" value="InterPro"/>
</dbReference>
<dbReference type="SUPFAM" id="SSF54849">
    <property type="entry name" value="GroEL-intermediate domain like"/>
    <property type="match status" value="1"/>
</dbReference>
<dbReference type="SMR" id="F6HY21"/>
<dbReference type="InterPro" id="IPR027410">
    <property type="entry name" value="TCP-1-like_intermed_sf"/>
</dbReference>
<dbReference type="NCBIfam" id="NF009487">
    <property type="entry name" value="PRK12849.1"/>
    <property type="match status" value="1"/>
</dbReference>
<dbReference type="GO" id="GO:0005524">
    <property type="term" value="F:ATP binding"/>
    <property type="evidence" value="ECO:0007669"/>
    <property type="project" value="UniProtKB-KW"/>
</dbReference>
<evidence type="ECO:0000256" key="3">
    <source>
        <dbReference type="ARBA" id="ARBA00022840"/>
    </source>
</evidence>
<dbReference type="PaxDb" id="29760-VIT_09s0002g02240.t01"/>
<dbReference type="CDD" id="cd03344">
    <property type="entry name" value="GroEL"/>
    <property type="match status" value="1"/>
</dbReference>
<dbReference type="GO" id="GO:0005739">
    <property type="term" value="C:mitochondrion"/>
    <property type="evidence" value="ECO:0000318"/>
    <property type="project" value="GO_Central"/>
</dbReference>
<dbReference type="Pfam" id="PF00118">
    <property type="entry name" value="Cpn60_TCP1"/>
    <property type="match status" value="1"/>
</dbReference>
<dbReference type="Gene3D" id="1.10.560.10">
    <property type="entry name" value="GroEL-like equatorial domain"/>
    <property type="match status" value="1"/>
</dbReference>
<evidence type="ECO:0000256" key="1">
    <source>
        <dbReference type="ARBA" id="ARBA00006607"/>
    </source>
</evidence>
<dbReference type="AlphaFoldDB" id="F6HY21"/>
<dbReference type="GO" id="GO:0006457">
    <property type="term" value="P:protein folding"/>
    <property type="evidence" value="ECO:0000318"/>
    <property type="project" value="GO_Central"/>
</dbReference>
<dbReference type="HOGENOM" id="CLU_016503_3_0_1"/>
<dbReference type="SUPFAM" id="SSF48592">
    <property type="entry name" value="GroEL equatorial domain-like"/>
    <property type="match status" value="1"/>
</dbReference>
<dbReference type="InterPro" id="IPR002423">
    <property type="entry name" value="Cpn60/GroEL/TCP-1"/>
</dbReference>
<dbReference type="Gene3D" id="3.50.7.10">
    <property type="entry name" value="GroEL"/>
    <property type="match status" value="1"/>
</dbReference>
<dbReference type="InterPro" id="IPR027413">
    <property type="entry name" value="GROEL-like_equatorial_sf"/>
</dbReference>
<dbReference type="PROSITE" id="PS00296">
    <property type="entry name" value="CHAPERONINS_CPN60"/>
    <property type="match status" value="1"/>
</dbReference>
<dbReference type="NCBIfam" id="NF009488">
    <property type="entry name" value="PRK12850.1"/>
    <property type="match status" value="1"/>
</dbReference>
<dbReference type="FunFam" id="3.50.7.10:FF:000001">
    <property type="entry name" value="60 kDa chaperonin"/>
    <property type="match status" value="1"/>
</dbReference>
<comment type="similarity">
    <text evidence="1 5">Belongs to the chaperonin (HSP60) family.</text>
</comment>
<dbReference type="SUPFAM" id="SSF52029">
    <property type="entry name" value="GroEL apical domain-like"/>
    <property type="match status" value="1"/>
</dbReference>
<sequence>MYRVAAKLASTIRVLSSRSYGAKDIHFGIGARAAMLQGVTELAEAVKVTMGPKGRNVIIEKNRGDPKVTKDGVTVAKSIKFKEKAKNVGADLVKQVASATNTAAGDGTTCATVLTQAIFTEGCKSVAAGVNAMDLRSGINMAVNAVISDLKCRVATISANGDREIGELLAKAMEKVGKQGVITVADGNTLDSELEVVEGMKLARGYISPYFVTDHKTQKCELEHPLILIHDKKISDMNSLVRILELAVKKNRALLIVAEDVESDVLAMLVLNKHQAGVKGCAIKAPGFGENRRANLEDLAILTGGEVITEDRGLNLNKVKVEMLGTAKKVTVSLDDTIILHGGGDKRLIEERCEELRTAMENSSAMFDKEKAQERLSKLSGGVAVFKVGGASEAEVGERKDRVTDALNATRAAIEEGIVPGGGVALLYATKVLENIQTSNEDQKRGVQIIQNGLKAPTFTIVSNAGGDGALVLGKLLEQDDLNLGYDAAKGVYVDMVKAGIIDPLKVVRTALVDAASVSLLLTTTEATVVDHPDEKNSAPSRMPAMDDMGY</sequence>
<gene>
    <name evidence="7" type="ordered locus">VIT_09s0002g02240</name>
</gene>
<dbReference type="InParanoid" id="F6HY21"/>
<dbReference type="EMBL" id="FN596494">
    <property type="protein sequence ID" value="CCB59344.1"/>
    <property type="molecule type" value="Genomic_DNA"/>
</dbReference>
<dbReference type="STRING" id="29760.F6HY21"/>
<dbReference type="NCBIfam" id="TIGR02348">
    <property type="entry name" value="GroEL"/>
    <property type="match status" value="1"/>
</dbReference>
<keyword evidence="3" id="KW-0067">ATP-binding</keyword>
<accession>F6HY21</accession>
<evidence type="ECO:0000256" key="5">
    <source>
        <dbReference type="RuleBase" id="RU000418"/>
    </source>
</evidence>
<dbReference type="PANTHER" id="PTHR45633">
    <property type="entry name" value="60 KDA HEAT SHOCK PROTEIN, MITOCHONDRIAL"/>
    <property type="match status" value="1"/>
</dbReference>
<evidence type="ECO:0000256" key="2">
    <source>
        <dbReference type="ARBA" id="ARBA00022741"/>
    </source>
</evidence>
<dbReference type="NCBIfam" id="NF000592">
    <property type="entry name" value="PRK00013.1"/>
    <property type="match status" value="1"/>
</dbReference>
<dbReference type="InterPro" id="IPR018370">
    <property type="entry name" value="Chaperonin_Cpn60_CS"/>
</dbReference>
<keyword evidence="4" id="KW-0143">Chaperone</keyword>
<evidence type="ECO:0000256" key="6">
    <source>
        <dbReference type="SAM" id="MobiDB-lite"/>
    </source>
</evidence>